<dbReference type="NCBIfam" id="NF040521">
    <property type="entry name" value="C45_proenzyme"/>
    <property type="match status" value="1"/>
</dbReference>
<keyword evidence="2" id="KW-0614">Plasmid</keyword>
<dbReference type="Proteomes" id="UP000288972">
    <property type="component" value="Plasmid unnamed1"/>
</dbReference>
<reference evidence="2 4" key="1">
    <citation type="submission" date="2018-06" db="EMBL/GenBank/DDBJ databases">
        <title>Comparative genomics of rhizobia nodulating Arachis hypogaea in China.</title>
        <authorList>
            <person name="Li Y."/>
        </authorList>
    </citation>
    <scope>NUCLEOTIDE SEQUENCE [LARGE SCALE GENOMIC DNA]</scope>
    <source>
        <strain evidence="2 4">CCBAU 51670</strain>
        <plasmid evidence="2 4">unnamed1</plasmid>
    </source>
</reference>
<evidence type="ECO:0000313" key="4">
    <source>
        <dbReference type="Proteomes" id="UP000288972"/>
    </source>
</evidence>
<dbReference type="Gene3D" id="1.10.10.2120">
    <property type="match status" value="1"/>
</dbReference>
<dbReference type="KEGG" id="bgz:XH91_35980"/>
<dbReference type="InterPro" id="IPR047801">
    <property type="entry name" value="Peptidase_C45"/>
</dbReference>
<dbReference type="PANTHER" id="PTHR34180:SF1">
    <property type="entry name" value="BETA-ALANYL-DOPAMINE_CARCININE HYDROLASE"/>
    <property type="match status" value="1"/>
</dbReference>
<sequence>MPYACELMSVPSTSATSSLSIGSLYTIRVTVQGSRLRSELSRRSAHRVEADIPMQGDLSMSLKLTVFTAIPRERGQQQGELMRSEIAANADFYLKRFCANGTNLAQIQAEATGWLRFLEDLRPDYVEELRGIADAAFMPLYTVVMLNVRHEIWLRLMARRAADLSYGILDGCTSAGLMPEVTAQNTTMLAQTIDGQAAVRGTLFVGKVVTPANPQWLGIFEAGCAGPIAGLNEAGIGLVCNSLVSPIDGSALMTAPFKLRCRSILQAPTFDRAISAIIRADRNISMNYLIGHADGEIINIESSPNDKRYIYPEDGVISHANHFEPGTRIPSEWERFVPDSPFRSRRFGRHLRSRLGQVDVDHILLGLKDHFSYPASICCHPNQDTQYPNSTLSAIIMDLSKRVLFATDGPPCSAPLERFDLWI</sequence>
<evidence type="ECO:0000313" key="3">
    <source>
        <dbReference type="EMBL" id="RXH04496.1"/>
    </source>
</evidence>
<dbReference type="AlphaFoldDB" id="A0AAE5X8S4"/>
<dbReference type="PANTHER" id="PTHR34180">
    <property type="entry name" value="PEPTIDASE C45"/>
    <property type="match status" value="1"/>
</dbReference>
<feature type="domain" description="Peptidase C45 hydrolase" evidence="1">
    <location>
        <begin position="183"/>
        <end position="403"/>
    </location>
</feature>
<protein>
    <recommendedName>
        <fullName evidence="1">Peptidase C45 hydrolase domain-containing protein</fullName>
    </recommendedName>
</protein>
<dbReference type="EMBL" id="RDQZ01000057">
    <property type="protein sequence ID" value="RXH04496.1"/>
    <property type="molecule type" value="Genomic_DNA"/>
</dbReference>
<name>A0AAE5X8S4_9BRAD</name>
<dbReference type="Pfam" id="PF03417">
    <property type="entry name" value="AAT"/>
    <property type="match status" value="1"/>
</dbReference>
<dbReference type="Proteomes" id="UP000290401">
    <property type="component" value="Unassembled WGS sequence"/>
</dbReference>
<dbReference type="Gene3D" id="3.60.60.10">
    <property type="entry name" value="Penicillin V Acylase, Chain A"/>
    <property type="match status" value="1"/>
</dbReference>
<keyword evidence="5" id="KW-1185">Reference proteome</keyword>
<evidence type="ECO:0000259" key="1">
    <source>
        <dbReference type="Pfam" id="PF03417"/>
    </source>
</evidence>
<reference evidence="3 5" key="2">
    <citation type="submission" date="2018-10" db="EMBL/GenBank/DDBJ databases">
        <title>Bradyrhizobium sp. nov., effective nodules isolated from peanut in China.</title>
        <authorList>
            <person name="Li Y."/>
        </authorList>
    </citation>
    <scope>NUCLEOTIDE SEQUENCE [LARGE SCALE GENOMIC DNA]</scope>
    <source>
        <strain evidence="3 5">CCBAU 53426</strain>
    </source>
</reference>
<dbReference type="InterPro" id="IPR005079">
    <property type="entry name" value="Peptidase_C45_hydrolase"/>
</dbReference>
<dbReference type="EMBL" id="CP030054">
    <property type="protein sequence ID" value="QAU50744.1"/>
    <property type="molecule type" value="Genomic_DNA"/>
</dbReference>
<dbReference type="InterPro" id="IPR047794">
    <property type="entry name" value="C45_proenzyme-like"/>
</dbReference>
<organism evidence="2 4">
    <name type="scientific">Bradyrhizobium guangzhouense</name>
    <dbReference type="NCBI Taxonomy" id="1325095"/>
    <lineage>
        <taxon>Bacteria</taxon>
        <taxon>Pseudomonadati</taxon>
        <taxon>Pseudomonadota</taxon>
        <taxon>Alphaproteobacteria</taxon>
        <taxon>Hyphomicrobiales</taxon>
        <taxon>Nitrobacteraceae</taxon>
        <taxon>Bradyrhizobium</taxon>
    </lineage>
</organism>
<geneLocation type="plasmid" evidence="2 4">
    <name>unnamed1</name>
</geneLocation>
<gene>
    <name evidence="3" type="ORF">EAS56_36980</name>
    <name evidence="2" type="ORF">XH91_35980</name>
</gene>
<evidence type="ECO:0000313" key="5">
    <source>
        <dbReference type="Proteomes" id="UP000290401"/>
    </source>
</evidence>
<proteinExistence type="predicted"/>
<evidence type="ECO:0000313" key="2">
    <source>
        <dbReference type="EMBL" id="QAU50744.1"/>
    </source>
</evidence>
<accession>A0AAE5X8S4</accession>